<dbReference type="GO" id="GO:0046486">
    <property type="term" value="P:glycerolipid metabolic process"/>
    <property type="evidence" value="ECO:0007669"/>
    <property type="project" value="UniProtKB-ARBA"/>
</dbReference>
<dbReference type="GO" id="GO:0016020">
    <property type="term" value="C:membrane"/>
    <property type="evidence" value="ECO:0007669"/>
    <property type="project" value="TreeGrafter"/>
</dbReference>
<keyword evidence="3" id="KW-0443">Lipid metabolism</keyword>
<dbReference type="SUPFAM" id="SSF52151">
    <property type="entry name" value="FabD/lysophospholipase-like"/>
    <property type="match status" value="1"/>
</dbReference>
<dbReference type="Pfam" id="PF01734">
    <property type="entry name" value="Patatin"/>
    <property type="match status" value="1"/>
</dbReference>
<keyword evidence="7" id="KW-1185">Reference proteome</keyword>
<dbReference type="OrthoDB" id="630895at2759"/>
<organism evidence="6 7">
    <name type="scientific">Morchella conica CCBAS932</name>
    <dbReference type="NCBI Taxonomy" id="1392247"/>
    <lineage>
        <taxon>Eukaryota</taxon>
        <taxon>Fungi</taxon>
        <taxon>Dikarya</taxon>
        <taxon>Ascomycota</taxon>
        <taxon>Pezizomycotina</taxon>
        <taxon>Pezizomycetes</taxon>
        <taxon>Pezizales</taxon>
        <taxon>Morchellaceae</taxon>
        <taxon>Morchella</taxon>
    </lineage>
</organism>
<dbReference type="AlphaFoldDB" id="A0A3N4L565"/>
<feature type="short sequence motif" description="DGA/G" evidence="4">
    <location>
        <begin position="144"/>
        <end position="146"/>
    </location>
</feature>
<dbReference type="Proteomes" id="UP000277580">
    <property type="component" value="Unassembled WGS sequence"/>
</dbReference>
<evidence type="ECO:0000256" key="1">
    <source>
        <dbReference type="ARBA" id="ARBA00022801"/>
    </source>
</evidence>
<dbReference type="InParanoid" id="A0A3N4L565"/>
<dbReference type="Gene3D" id="3.40.1090.10">
    <property type="entry name" value="Cytosolic phospholipase A2 catalytic domain"/>
    <property type="match status" value="1"/>
</dbReference>
<dbReference type="GO" id="GO:0047499">
    <property type="term" value="F:calcium-independent phospholipase A2 activity"/>
    <property type="evidence" value="ECO:0007669"/>
    <property type="project" value="TreeGrafter"/>
</dbReference>
<dbReference type="GO" id="GO:0019369">
    <property type="term" value="P:arachidonate metabolic process"/>
    <property type="evidence" value="ECO:0007669"/>
    <property type="project" value="TreeGrafter"/>
</dbReference>
<dbReference type="PROSITE" id="PS51635">
    <property type="entry name" value="PNPLA"/>
    <property type="match status" value="1"/>
</dbReference>
<dbReference type="InterPro" id="IPR016035">
    <property type="entry name" value="Acyl_Trfase/lysoPLipase"/>
</dbReference>
<dbReference type="STRING" id="1392247.A0A3N4L565"/>
<evidence type="ECO:0000256" key="4">
    <source>
        <dbReference type="PROSITE-ProRule" id="PRU01161"/>
    </source>
</evidence>
<dbReference type="GO" id="GO:0016042">
    <property type="term" value="P:lipid catabolic process"/>
    <property type="evidence" value="ECO:0007669"/>
    <property type="project" value="UniProtKB-KW"/>
</dbReference>
<feature type="domain" description="PNPLA" evidence="5">
    <location>
        <begin position="1"/>
        <end position="157"/>
    </location>
</feature>
<reference evidence="6 7" key="1">
    <citation type="journal article" date="2018" name="Nat. Ecol. Evol.">
        <title>Pezizomycetes genomes reveal the molecular basis of ectomycorrhizal truffle lifestyle.</title>
        <authorList>
            <person name="Murat C."/>
            <person name="Payen T."/>
            <person name="Noel B."/>
            <person name="Kuo A."/>
            <person name="Morin E."/>
            <person name="Chen J."/>
            <person name="Kohler A."/>
            <person name="Krizsan K."/>
            <person name="Balestrini R."/>
            <person name="Da Silva C."/>
            <person name="Montanini B."/>
            <person name="Hainaut M."/>
            <person name="Levati E."/>
            <person name="Barry K.W."/>
            <person name="Belfiori B."/>
            <person name="Cichocki N."/>
            <person name="Clum A."/>
            <person name="Dockter R.B."/>
            <person name="Fauchery L."/>
            <person name="Guy J."/>
            <person name="Iotti M."/>
            <person name="Le Tacon F."/>
            <person name="Lindquist E.A."/>
            <person name="Lipzen A."/>
            <person name="Malagnac F."/>
            <person name="Mello A."/>
            <person name="Molinier V."/>
            <person name="Miyauchi S."/>
            <person name="Poulain J."/>
            <person name="Riccioni C."/>
            <person name="Rubini A."/>
            <person name="Sitrit Y."/>
            <person name="Splivallo R."/>
            <person name="Traeger S."/>
            <person name="Wang M."/>
            <person name="Zifcakova L."/>
            <person name="Wipf D."/>
            <person name="Zambonelli A."/>
            <person name="Paolocci F."/>
            <person name="Nowrousian M."/>
            <person name="Ottonello S."/>
            <person name="Baldrian P."/>
            <person name="Spatafora J.W."/>
            <person name="Henrissat B."/>
            <person name="Nagy L.G."/>
            <person name="Aury J.M."/>
            <person name="Wincker P."/>
            <person name="Grigoriev I.V."/>
            <person name="Bonfante P."/>
            <person name="Martin F.M."/>
        </authorList>
    </citation>
    <scope>NUCLEOTIDE SEQUENCE [LARGE SCALE GENOMIC DNA]</scope>
    <source>
        <strain evidence="6 7">CCBAS932</strain>
    </source>
</reference>
<evidence type="ECO:0000256" key="3">
    <source>
        <dbReference type="ARBA" id="ARBA00023098"/>
    </source>
</evidence>
<evidence type="ECO:0000256" key="2">
    <source>
        <dbReference type="ARBA" id="ARBA00022963"/>
    </source>
</evidence>
<dbReference type="PANTHER" id="PTHR24185:SF1">
    <property type="entry name" value="CALCIUM-INDEPENDENT PHOSPHOLIPASE A2-GAMMA"/>
    <property type="match status" value="1"/>
</dbReference>
<keyword evidence="1" id="KW-0378">Hydrolase</keyword>
<accession>A0A3N4L565</accession>
<sequence length="286" mass="32020">MDVDSCIVQYEELSQDIFKTSIWQQIPGKMVWDAWAGNAWFSGEELAEAVKEVVARNVSAEEMDALKRKGTPLENAGLLDTNREVCKTFVVSVRKATNVTVRFRSYPNSTGRTDACAIWEAARATSAAPLYFPVMTIAGEQYFDGGLTSNNPIFRVKDELEDGLNSPAPRCVVSIGTGRIDQATGERGPWKRFAKWITGGYGMVGWTLLALATDTEAKHLEILTDENNSRFRQNYYRFNVVGNIGSIGLDEWKKLPVMRKETAAYLKEEGTVKWIKECAEKLVVKK</sequence>
<name>A0A3N4L565_9PEZI</name>
<evidence type="ECO:0000313" key="6">
    <source>
        <dbReference type="EMBL" id="RPB13175.1"/>
    </source>
</evidence>
<comment type="caution">
    <text evidence="4">Lacks conserved residue(s) required for the propagation of feature annotation.</text>
</comment>
<evidence type="ECO:0000313" key="7">
    <source>
        <dbReference type="Proteomes" id="UP000277580"/>
    </source>
</evidence>
<dbReference type="PANTHER" id="PTHR24185">
    <property type="entry name" value="CALCIUM-INDEPENDENT PHOSPHOLIPASE A2-GAMMA"/>
    <property type="match status" value="1"/>
</dbReference>
<evidence type="ECO:0000259" key="5">
    <source>
        <dbReference type="PROSITE" id="PS51635"/>
    </source>
</evidence>
<dbReference type="InterPro" id="IPR002641">
    <property type="entry name" value="PNPLA_dom"/>
</dbReference>
<proteinExistence type="predicted"/>
<keyword evidence="2" id="KW-0442">Lipid degradation</keyword>
<dbReference type="EMBL" id="ML119124">
    <property type="protein sequence ID" value="RPB13175.1"/>
    <property type="molecule type" value="Genomic_DNA"/>
</dbReference>
<gene>
    <name evidence="6" type="ORF">P167DRAFT_535220</name>
</gene>
<protein>
    <submittedName>
        <fullName evidence="6">FabD/lysophospholipase-like protein</fullName>
    </submittedName>
</protein>